<feature type="region of interest" description="Disordered" evidence="1">
    <location>
        <begin position="279"/>
        <end position="302"/>
    </location>
</feature>
<dbReference type="AlphaFoldDB" id="A0AAQ0F0R3"/>
<evidence type="ECO:0000313" key="3">
    <source>
        <dbReference type="Proteomes" id="UP000826990"/>
    </source>
</evidence>
<protein>
    <submittedName>
        <fullName evidence="2">Relaxase/mobilization nuclease domain-containing protein</fullName>
    </submittedName>
</protein>
<dbReference type="RefSeq" id="WP_219773560.1">
    <property type="nucleotide sequence ID" value="NZ_CP080113.1"/>
</dbReference>
<feature type="compositionally biased region" description="Basic residues" evidence="1">
    <location>
        <begin position="283"/>
        <end position="293"/>
    </location>
</feature>
<evidence type="ECO:0000256" key="1">
    <source>
        <dbReference type="SAM" id="MobiDB-lite"/>
    </source>
</evidence>
<gene>
    <name evidence="2" type="ORF">KZX48_26060</name>
</gene>
<geneLocation type="plasmid" evidence="2 3">
    <name>pWW19C-7</name>
</geneLocation>
<evidence type="ECO:0000313" key="2">
    <source>
        <dbReference type="EMBL" id="QYD29682.1"/>
    </source>
</evidence>
<organism evidence="2 3">
    <name type="scientific">Enterobacter asburiae</name>
    <dbReference type="NCBI Taxonomy" id="61645"/>
    <lineage>
        <taxon>Bacteria</taxon>
        <taxon>Pseudomonadati</taxon>
        <taxon>Pseudomonadota</taxon>
        <taxon>Gammaproteobacteria</taxon>
        <taxon>Enterobacterales</taxon>
        <taxon>Enterobacteriaceae</taxon>
        <taxon>Enterobacter</taxon>
        <taxon>Enterobacter cloacae complex</taxon>
    </lineage>
</organism>
<keyword evidence="2" id="KW-0614">Plasmid</keyword>
<accession>A0AAQ0F0R3</accession>
<proteinExistence type="predicted"/>
<dbReference type="EMBL" id="CP080113">
    <property type="protein sequence ID" value="QYD29682.1"/>
    <property type="molecule type" value="Genomic_DNA"/>
</dbReference>
<sequence length="474" mass="57112">MIHKHIGGKKNQRSVKNSLDYLLRTKKPEEQKFVEVLSQTNRSDIENFNEYIKEKNFKNPFITGVLSFEEKDIDPELKTKIMNEFEEMMFSGIDPENRPPVIWIQHKDKNRLELNYTTFNSLMNKKHFQCYYHLSDKKLFNSFCEKINYENNISSVLDVKEHKERNTLVNTLNNKIPADKKAIVEKLQEDILSKIITEEINNREELISFIQSKNIIINRVRENAISIKFSKEDKPISLKGDIYEQGRDYKTYRTESTIDHRADQQYVENQLKHHRENFDTELKKRHSRNRTRFKPTQSKDQKNVEYRVKKANDSKNVRSEIPDNNNVSFRNEPDIDFFHNNKTIEDVSNEQNFTNDKTKPREEEPAKFDLSREIETANTQQQFIRSRVEEVRRNQQQFRKSLDRTQERSGVCRRSLHSIIHNIRRYVRTFSIYTRQNQRRQEIEHRQKIFLEKLKNQQTQNNQRSVVRSRFKPY</sequence>
<reference evidence="2" key="1">
    <citation type="submission" date="2021-07" db="EMBL/GenBank/DDBJ databases">
        <title>Characterization of Emerging Pathogens Carrying KPC-2 Gene in IncP-6 Plasmids Isolated from Urban Sewage in Argentina.</title>
        <authorList>
            <person name="Ghiglione B."/>
            <person name="Haim M.S."/>
            <person name="Dropa M."/>
        </authorList>
    </citation>
    <scope>NUCLEOTIDE SEQUENCE</scope>
    <source>
        <strain evidence="2">WW-19C</strain>
        <plasmid evidence="2">pWW19C-7</plasmid>
    </source>
</reference>
<name>A0AAQ0F0R3_ENTAS</name>
<dbReference type="Proteomes" id="UP000826990">
    <property type="component" value="Plasmid pWW19C-7"/>
</dbReference>